<sequence>MAENQNENQNTNNNDENDPYKFFKFPGPENNDDKNKNKKNNGKKKLPFWPILLLTLFVVAMAEVFLFPKNDDLIDYSDFKEKIERGEIKSVVISDSYFIGYGNVIETKAEGKGLKLFNAPSVKSAVQYKTSAVLTQSFLDFLEENNIHYKFAAKQNNWFLQLLLNLVVPFGLIFLLYFFLFRKMGGGSGGMGSIFSVGNSRAKVVEEGKIKTRFTDVAGVDEAKEELVEVVDFLKSPKKYTDIGGKIPKGVLLVGDPGTGKTLLARAVAGEAGVPFFSISGSDFVEMFVGVGASRVRDLFKQAREKAPCIVFIDEIDALAKSRANGFSSNDEREQTLNQLLVEMDGFDNEKGLIVLAATNRVDVLDPAILRPGRFDRQVPVEKPDVKGREEILRIHAKNVKLDKDVDFESVAHGTTGFAGADLANVVNEAALLAVRNGRKKVTMEDFNDAIDKVSIGLKKKSRKDNKKQMRLVSVHETGHALVAAFNPDHEPVNKITVVPRSHGVGGFTQYREEGEEKFNMTRKDMMDEIDSLLGGRAAEEVILGDISTGASNDIARATDIIKRMITDFGMSDKFKNMTLGKGVLGTRGGDANLIREFSEQSQNYIDEEIARIMNERYNYVVKLLKQHKDLLEYIANRLVEIETMDGKEFYEIVKGEAHCKELTENAGKKEKTSETSKESSTAKKSRAPRKTKKEE</sequence>
<feature type="compositionally biased region" description="Basic residues" evidence="17">
    <location>
        <begin position="684"/>
        <end position="696"/>
    </location>
</feature>
<dbReference type="FunFam" id="3.40.50.300:FF:000001">
    <property type="entry name" value="ATP-dependent zinc metalloprotease FtsH"/>
    <property type="match status" value="1"/>
</dbReference>
<keyword evidence="20" id="KW-1185">Reference proteome</keyword>
<dbReference type="InterPro" id="IPR000642">
    <property type="entry name" value="Peptidase_M41"/>
</dbReference>
<feature type="compositionally biased region" description="Low complexity" evidence="17">
    <location>
        <begin position="1"/>
        <end position="14"/>
    </location>
</feature>
<dbReference type="RefSeq" id="WP_074642489.1">
    <property type="nucleotide sequence ID" value="NZ_FOFU01000003.1"/>
</dbReference>
<dbReference type="PANTHER" id="PTHR23076:SF97">
    <property type="entry name" value="ATP-DEPENDENT ZINC METALLOPROTEASE YME1L1"/>
    <property type="match status" value="1"/>
</dbReference>
<dbReference type="OrthoDB" id="9809379at2"/>
<comment type="subcellular location">
    <subcellularLocation>
        <location evidence="15">Cell membrane</location>
        <topology evidence="15">Multi-pass membrane protein</topology>
        <orientation evidence="15">Cytoplasmic side</orientation>
    </subcellularLocation>
    <subcellularLocation>
        <location evidence="1">Membrane</location>
    </subcellularLocation>
</comment>
<evidence type="ECO:0000256" key="9">
    <source>
        <dbReference type="ARBA" id="ARBA00022833"/>
    </source>
</evidence>
<dbReference type="PROSITE" id="PS00674">
    <property type="entry name" value="AAA"/>
    <property type="match status" value="1"/>
</dbReference>
<feature type="compositionally biased region" description="Basic and acidic residues" evidence="17">
    <location>
        <begin position="663"/>
        <end position="682"/>
    </location>
</feature>
<evidence type="ECO:0000256" key="7">
    <source>
        <dbReference type="ARBA" id="ARBA00022741"/>
    </source>
</evidence>
<keyword evidence="11 15" id="KW-1133">Transmembrane helix</keyword>
<evidence type="ECO:0000256" key="6">
    <source>
        <dbReference type="ARBA" id="ARBA00022723"/>
    </source>
</evidence>
<dbReference type="InterPro" id="IPR037219">
    <property type="entry name" value="Peptidase_M41-like"/>
</dbReference>
<dbReference type="InterPro" id="IPR003593">
    <property type="entry name" value="AAA+_ATPase"/>
</dbReference>
<evidence type="ECO:0000259" key="18">
    <source>
        <dbReference type="SMART" id="SM00382"/>
    </source>
</evidence>
<organism evidence="19 20">
    <name type="scientific">Treponema bryantii</name>
    <dbReference type="NCBI Taxonomy" id="163"/>
    <lineage>
        <taxon>Bacteria</taxon>
        <taxon>Pseudomonadati</taxon>
        <taxon>Spirochaetota</taxon>
        <taxon>Spirochaetia</taxon>
        <taxon>Spirochaetales</taxon>
        <taxon>Treponemataceae</taxon>
        <taxon>Treponema</taxon>
    </lineage>
</organism>
<evidence type="ECO:0000256" key="8">
    <source>
        <dbReference type="ARBA" id="ARBA00022801"/>
    </source>
</evidence>
<dbReference type="GO" id="GO:0004222">
    <property type="term" value="F:metalloendopeptidase activity"/>
    <property type="evidence" value="ECO:0007669"/>
    <property type="project" value="InterPro"/>
</dbReference>
<dbReference type="GO" id="GO:0004176">
    <property type="term" value="F:ATP-dependent peptidase activity"/>
    <property type="evidence" value="ECO:0007669"/>
    <property type="project" value="InterPro"/>
</dbReference>
<dbReference type="Gene3D" id="1.10.8.60">
    <property type="match status" value="1"/>
</dbReference>
<dbReference type="NCBIfam" id="TIGR01241">
    <property type="entry name" value="FtsH_fam"/>
    <property type="match status" value="1"/>
</dbReference>
<dbReference type="Pfam" id="PF00004">
    <property type="entry name" value="AAA"/>
    <property type="match status" value="1"/>
</dbReference>
<dbReference type="eggNOG" id="COG0465">
    <property type="taxonomic scope" value="Bacteria"/>
</dbReference>
<evidence type="ECO:0000256" key="3">
    <source>
        <dbReference type="ARBA" id="ARBA00022475"/>
    </source>
</evidence>
<dbReference type="AlphaFoldDB" id="A0A1H9ERR6"/>
<evidence type="ECO:0000313" key="19">
    <source>
        <dbReference type="EMBL" id="SEQ28359.1"/>
    </source>
</evidence>
<keyword evidence="3 15" id="KW-1003">Cell membrane</keyword>
<dbReference type="InterPro" id="IPR041569">
    <property type="entry name" value="AAA_lid_3"/>
</dbReference>
<dbReference type="InterPro" id="IPR027417">
    <property type="entry name" value="P-loop_NTPase"/>
</dbReference>
<accession>A0A1H9ERR6</accession>
<comment type="cofactor">
    <cofactor evidence="15">
        <name>Zn(2+)</name>
        <dbReference type="ChEBI" id="CHEBI:29105"/>
    </cofactor>
    <text evidence="15">Binds 1 zinc ion per subunit.</text>
</comment>
<feature type="binding site" evidence="15">
    <location>
        <position position="554"/>
    </location>
    <ligand>
        <name>Zn(2+)</name>
        <dbReference type="ChEBI" id="CHEBI:29105"/>
        <note>catalytic</note>
    </ligand>
</feature>
<keyword evidence="4 15" id="KW-0645">Protease</keyword>
<name>A0A1H9ERR6_9SPIR</name>
<dbReference type="Proteomes" id="UP000182360">
    <property type="component" value="Unassembled WGS sequence"/>
</dbReference>
<keyword evidence="7 15" id="KW-0547">Nucleotide-binding</keyword>
<feature type="binding site" evidence="15">
    <location>
        <begin position="255"/>
        <end position="262"/>
    </location>
    <ligand>
        <name>ATP</name>
        <dbReference type="ChEBI" id="CHEBI:30616"/>
    </ligand>
</feature>
<comment type="similarity">
    <text evidence="14 15">In the central section; belongs to the AAA ATPase family.</text>
</comment>
<evidence type="ECO:0000313" key="20">
    <source>
        <dbReference type="Proteomes" id="UP000182360"/>
    </source>
</evidence>
<comment type="similarity">
    <text evidence="16">Belongs to the AAA ATPase family.</text>
</comment>
<dbReference type="Gene3D" id="3.40.50.300">
    <property type="entry name" value="P-loop containing nucleotide triphosphate hydrolases"/>
    <property type="match status" value="1"/>
</dbReference>
<dbReference type="GO" id="GO:0008270">
    <property type="term" value="F:zinc ion binding"/>
    <property type="evidence" value="ECO:0007669"/>
    <property type="project" value="UniProtKB-UniRule"/>
</dbReference>
<evidence type="ECO:0000256" key="5">
    <source>
        <dbReference type="ARBA" id="ARBA00022692"/>
    </source>
</evidence>
<dbReference type="SUPFAM" id="SSF52540">
    <property type="entry name" value="P-loop containing nucleoside triphosphate hydrolases"/>
    <property type="match status" value="1"/>
</dbReference>
<feature type="transmembrane region" description="Helical" evidence="15">
    <location>
        <begin position="158"/>
        <end position="181"/>
    </location>
</feature>
<feature type="domain" description="AAA+ ATPase" evidence="18">
    <location>
        <begin position="247"/>
        <end position="385"/>
    </location>
</feature>
<keyword evidence="9 15" id="KW-0862">Zinc</keyword>
<feature type="binding site" evidence="15">
    <location>
        <position position="480"/>
    </location>
    <ligand>
        <name>Zn(2+)</name>
        <dbReference type="ChEBI" id="CHEBI:29105"/>
        <note>catalytic</note>
    </ligand>
</feature>
<evidence type="ECO:0000256" key="12">
    <source>
        <dbReference type="ARBA" id="ARBA00023049"/>
    </source>
</evidence>
<dbReference type="EC" id="3.4.24.-" evidence="15"/>
<dbReference type="GO" id="GO:0005524">
    <property type="term" value="F:ATP binding"/>
    <property type="evidence" value="ECO:0007669"/>
    <property type="project" value="UniProtKB-UniRule"/>
</dbReference>
<protein>
    <recommendedName>
        <fullName evidence="15">ATP-dependent zinc metalloprotease FtsH</fullName>
        <ecNumber evidence="15">3.4.24.-</ecNumber>
    </recommendedName>
</protein>
<dbReference type="Pfam" id="PF17862">
    <property type="entry name" value="AAA_lid_3"/>
    <property type="match status" value="1"/>
</dbReference>
<dbReference type="FunFam" id="1.10.8.60:FF:000001">
    <property type="entry name" value="ATP-dependent zinc metalloprotease FtsH"/>
    <property type="match status" value="1"/>
</dbReference>
<dbReference type="InterPro" id="IPR011546">
    <property type="entry name" value="Pept_M41_FtsH_extracell"/>
</dbReference>
<proteinExistence type="inferred from homology"/>
<dbReference type="GO" id="GO:0006508">
    <property type="term" value="P:proteolysis"/>
    <property type="evidence" value="ECO:0007669"/>
    <property type="project" value="UniProtKB-KW"/>
</dbReference>
<dbReference type="PANTHER" id="PTHR23076">
    <property type="entry name" value="METALLOPROTEASE M41 FTSH"/>
    <property type="match status" value="1"/>
</dbReference>
<evidence type="ECO:0000256" key="16">
    <source>
        <dbReference type="RuleBase" id="RU003651"/>
    </source>
</evidence>
<dbReference type="CDD" id="cd19501">
    <property type="entry name" value="RecA-like_FtsH"/>
    <property type="match status" value="1"/>
</dbReference>
<dbReference type="HAMAP" id="MF_01458">
    <property type="entry name" value="FtsH"/>
    <property type="match status" value="1"/>
</dbReference>
<dbReference type="InterPro" id="IPR003959">
    <property type="entry name" value="ATPase_AAA_core"/>
</dbReference>
<feature type="region of interest" description="Disordered" evidence="17">
    <location>
        <begin position="1"/>
        <end position="41"/>
    </location>
</feature>
<feature type="active site" evidence="15">
    <location>
        <position position="477"/>
    </location>
</feature>
<dbReference type="GO" id="GO:0005886">
    <property type="term" value="C:plasma membrane"/>
    <property type="evidence" value="ECO:0007669"/>
    <property type="project" value="UniProtKB-SubCell"/>
</dbReference>
<evidence type="ECO:0000256" key="13">
    <source>
        <dbReference type="ARBA" id="ARBA00023136"/>
    </source>
</evidence>
<feature type="transmembrane region" description="Helical" evidence="15">
    <location>
        <begin position="46"/>
        <end position="67"/>
    </location>
</feature>
<dbReference type="EMBL" id="FOFU01000003">
    <property type="protein sequence ID" value="SEQ28359.1"/>
    <property type="molecule type" value="Genomic_DNA"/>
</dbReference>
<dbReference type="Pfam" id="PF06480">
    <property type="entry name" value="FtsH_ext"/>
    <property type="match status" value="1"/>
</dbReference>
<comment type="function">
    <text evidence="15">Acts as a processive, ATP-dependent zinc metallopeptidase for both cytoplasmic and membrane proteins. Plays a role in the quality control of integral membrane proteins.</text>
</comment>
<dbReference type="SMART" id="SM00382">
    <property type="entry name" value="AAA"/>
    <property type="match status" value="1"/>
</dbReference>
<dbReference type="InterPro" id="IPR003960">
    <property type="entry name" value="ATPase_AAA_CS"/>
</dbReference>
<keyword evidence="13 15" id="KW-0472">Membrane</keyword>
<dbReference type="Gene3D" id="3.30.720.210">
    <property type="match status" value="1"/>
</dbReference>
<gene>
    <name evidence="15" type="primary">ftsH</name>
    <name evidence="19" type="ORF">SAMN04487977_103257</name>
</gene>
<evidence type="ECO:0000256" key="17">
    <source>
        <dbReference type="SAM" id="MobiDB-lite"/>
    </source>
</evidence>
<keyword evidence="10 15" id="KW-0067">ATP-binding</keyword>
<keyword evidence="8 15" id="KW-0378">Hydrolase</keyword>
<evidence type="ECO:0000256" key="11">
    <source>
        <dbReference type="ARBA" id="ARBA00022989"/>
    </source>
</evidence>
<comment type="similarity">
    <text evidence="2 15">In the C-terminal section; belongs to the peptidase M41 family.</text>
</comment>
<evidence type="ECO:0000256" key="4">
    <source>
        <dbReference type="ARBA" id="ARBA00022670"/>
    </source>
</evidence>
<evidence type="ECO:0000256" key="10">
    <source>
        <dbReference type="ARBA" id="ARBA00022840"/>
    </source>
</evidence>
<evidence type="ECO:0000256" key="15">
    <source>
        <dbReference type="HAMAP-Rule" id="MF_01458"/>
    </source>
</evidence>
<evidence type="ECO:0000256" key="14">
    <source>
        <dbReference type="ARBA" id="ARBA00061570"/>
    </source>
</evidence>
<dbReference type="Gene3D" id="1.20.58.760">
    <property type="entry name" value="Peptidase M41"/>
    <property type="match status" value="1"/>
</dbReference>
<comment type="subunit">
    <text evidence="15">Homohexamer.</text>
</comment>
<keyword evidence="6 15" id="KW-0479">Metal-binding</keyword>
<evidence type="ECO:0000256" key="2">
    <source>
        <dbReference type="ARBA" id="ARBA00010044"/>
    </source>
</evidence>
<feature type="region of interest" description="Disordered" evidence="17">
    <location>
        <begin position="663"/>
        <end position="696"/>
    </location>
</feature>
<dbReference type="GO" id="GO:0030163">
    <property type="term" value="P:protein catabolic process"/>
    <property type="evidence" value="ECO:0007669"/>
    <property type="project" value="UniProtKB-UniRule"/>
</dbReference>
<dbReference type="InterPro" id="IPR005936">
    <property type="entry name" value="FtsH"/>
</dbReference>
<dbReference type="STRING" id="163.SAMN04487775_105199"/>
<dbReference type="SUPFAM" id="SSF140990">
    <property type="entry name" value="FtsH protease domain-like"/>
    <property type="match status" value="1"/>
</dbReference>
<keyword evidence="5 15" id="KW-0812">Transmembrane</keyword>
<evidence type="ECO:0000256" key="1">
    <source>
        <dbReference type="ARBA" id="ARBA00004370"/>
    </source>
</evidence>
<dbReference type="Pfam" id="PF01434">
    <property type="entry name" value="Peptidase_M41"/>
    <property type="match status" value="1"/>
</dbReference>
<dbReference type="GO" id="GO:0016887">
    <property type="term" value="F:ATP hydrolysis activity"/>
    <property type="evidence" value="ECO:0007669"/>
    <property type="project" value="UniProtKB-UniRule"/>
</dbReference>
<reference evidence="19 20" key="1">
    <citation type="submission" date="2016-10" db="EMBL/GenBank/DDBJ databases">
        <authorList>
            <person name="de Groot N.N."/>
        </authorList>
    </citation>
    <scope>NUCLEOTIDE SEQUENCE [LARGE SCALE GENOMIC DNA]</scope>
    <source>
        <strain evidence="19 20">B25</strain>
    </source>
</reference>
<keyword evidence="12 15" id="KW-0482">Metalloprotease</keyword>
<feature type="binding site" evidence="15">
    <location>
        <position position="476"/>
    </location>
    <ligand>
        <name>Zn(2+)</name>
        <dbReference type="ChEBI" id="CHEBI:29105"/>
        <note>catalytic</note>
    </ligand>
</feature>